<dbReference type="Gene3D" id="1.10.10.10">
    <property type="entry name" value="Winged helix-like DNA-binding domain superfamily/Winged helix DNA-binding domain"/>
    <property type="match status" value="1"/>
</dbReference>
<name>A0ABQ3DDD2_9ACTN</name>
<dbReference type="InterPro" id="IPR027417">
    <property type="entry name" value="P-loop_NTPase"/>
</dbReference>
<reference evidence="6" key="1">
    <citation type="journal article" date="2019" name="Int. J. Syst. Evol. Microbiol.">
        <title>The Global Catalogue of Microorganisms (GCM) 10K type strain sequencing project: providing services to taxonomists for standard genome sequencing and annotation.</title>
        <authorList>
            <consortium name="The Broad Institute Genomics Platform"/>
            <consortium name="The Broad Institute Genome Sequencing Center for Infectious Disease"/>
            <person name="Wu L."/>
            <person name="Ma J."/>
        </authorList>
    </citation>
    <scope>NUCLEOTIDE SEQUENCE [LARGE SCALE GENOMIC DNA]</scope>
    <source>
        <strain evidence="6">JCM 4733</strain>
    </source>
</reference>
<organism evidence="5 6">
    <name type="scientific">Streptomyces canarius</name>
    <dbReference type="NCBI Taxonomy" id="285453"/>
    <lineage>
        <taxon>Bacteria</taxon>
        <taxon>Bacillati</taxon>
        <taxon>Actinomycetota</taxon>
        <taxon>Actinomycetes</taxon>
        <taxon>Kitasatosporales</taxon>
        <taxon>Streptomycetaceae</taxon>
        <taxon>Streptomyces</taxon>
    </lineage>
</organism>
<dbReference type="SUPFAM" id="SSF52540">
    <property type="entry name" value="P-loop containing nucleoside triphosphate hydrolases"/>
    <property type="match status" value="1"/>
</dbReference>
<keyword evidence="6" id="KW-1185">Reference proteome</keyword>
<dbReference type="Proteomes" id="UP000653644">
    <property type="component" value="Unassembled WGS sequence"/>
</dbReference>
<dbReference type="InterPro" id="IPR041664">
    <property type="entry name" value="AAA_16"/>
</dbReference>
<dbReference type="PRINTS" id="PR00038">
    <property type="entry name" value="HTHLUXR"/>
</dbReference>
<evidence type="ECO:0000313" key="5">
    <source>
        <dbReference type="EMBL" id="GHA67922.1"/>
    </source>
</evidence>
<dbReference type="SUPFAM" id="SSF46894">
    <property type="entry name" value="C-terminal effector domain of the bipartite response regulators"/>
    <property type="match status" value="1"/>
</dbReference>
<feature type="region of interest" description="Disordered" evidence="3">
    <location>
        <begin position="884"/>
        <end position="907"/>
    </location>
</feature>
<dbReference type="CDD" id="cd06170">
    <property type="entry name" value="LuxR_C_like"/>
    <property type="match status" value="1"/>
</dbReference>
<dbReference type="InterPro" id="IPR016032">
    <property type="entry name" value="Sig_transdc_resp-reg_C-effctor"/>
</dbReference>
<evidence type="ECO:0000259" key="4">
    <source>
        <dbReference type="PROSITE" id="PS50043"/>
    </source>
</evidence>
<evidence type="ECO:0000256" key="3">
    <source>
        <dbReference type="SAM" id="MobiDB-lite"/>
    </source>
</evidence>
<evidence type="ECO:0000256" key="1">
    <source>
        <dbReference type="ARBA" id="ARBA00022741"/>
    </source>
</evidence>
<proteinExistence type="predicted"/>
<accession>A0ABQ3DDD2</accession>
<dbReference type="Pfam" id="PF13191">
    <property type="entry name" value="AAA_16"/>
    <property type="match status" value="1"/>
</dbReference>
<keyword evidence="2" id="KW-0067">ATP-binding</keyword>
<gene>
    <name evidence="5" type="ORF">GCM10010345_84540</name>
</gene>
<comment type="caution">
    <text evidence="5">The sequence shown here is derived from an EMBL/GenBank/DDBJ whole genome shotgun (WGS) entry which is preliminary data.</text>
</comment>
<dbReference type="InterPro" id="IPR036388">
    <property type="entry name" value="WH-like_DNA-bd_sf"/>
</dbReference>
<dbReference type="PROSITE" id="PS50043">
    <property type="entry name" value="HTH_LUXR_2"/>
    <property type="match status" value="1"/>
</dbReference>
<evidence type="ECO:0000256" key="2">
    <source>
        <dbReference type="ARBA" id="ARBA00022840"/>
    </source>
</evidence>
<evidence type="ECO:0000313" key="6">
    <source>
        <dbReference type="Proteomes" id="UP000653644"/>
    </source>
</evidence>
<dbReference type="SMART" id="SM00421">
    <property type="entry name" value="HTH_LUXR"/>
    <property type="match status" value="1"/>
</dbReference>
<dbReference type="EMBL" id="BMVN01000063">
    <property type="protein sequence ID" value="GHA67922.1"/>
    <property type="molecule type" value="Genomic_DNA"/>
</dbReference>
<dbReference type="InterPro" id="IPR000792">
    <property type="entry name" value="Tscrpt_reg_LuxR_C"/>
</dbReference>
<dbReference type="Pfam" id="PF00196">
    <property type="entry name" value="GerE"/>
    <property type="match status" value="1"/>
</dbReference>
<dbReference type="PANTHER" id="PTHR16305:SF35">
    <property type="entry name" value="TRANSCRIPTIONAL ACTIVATOR DOMAIN"/>
    <property type="match status" value="1"/>
</dbReference>
<dbReference type="PANTHER" id="PTHR16305">
    <property type="entry name" value="TESTICULAR SOLUBLE ADENYLYL CYCLASE"/>
    <property type="match status" value="1"/>
</dbReference>
<sequence>MVGDPGVGKSALVAHVAARAREAGLEVMRLVGLESEHDLAFSTLHQLVDPLAGYVERLRSHQAAVLEQALACRDGDRPSRLALSSAVLELVRRAAQERPFAVLAEDIHWIDVPSAEVLTFMLRRLSGGGPRFLLAARTGRTGPIDTRDVPRLNVATLEPGAARELLDLRHPKLDQSLRRRVLAEAQGNAMALVELPAQLTPAQREGSQEPPAHLPFGPGLNDAFAEPVRRLDAGARMALLTAALTGEHAGNLAGLRAAMAGAGQSWEEECLDPAAAGGVIHLDHAAGKLTFRHPLFRAAVLSTSPSAWHRVAHANLAGAQGGGPDWCAWHLAHAVEYPDESVADGLVSAARRFLARGEAAQAAAAFRRAAQLSGEEPARIRRMEQSALAAGRAGLVATTQRALAGGVPSSPEGRTAAGYVMLHRDGDADGVFRTLAPLLGDGVQTSHEHDAPPLDPAPLDEATLDEAFFLLLDAAMWTDRPALWTRLHTWLGHVSPAARLCFETVNSPAATPHGTRRELERHSALLRPDSPAPVIEGLVRASIALDCFGGHEGAWRTLLGSAFDNSRTVGLARCWDAYLRGDWERARTLSHEGRLRSEERLDHFGASLFDHVAALVAAGRGDEEALAQAHRRIDAFASPRQVSLLASAVPETLARAAAGRGDFEEAYAQAAACTRPGRLPRAVPHAPRAFLDLIEAAVRTGRVHEARLHLEAGRTAGMGGVSVRHRLILGLGTALLADGASAGERYQEALALPGAAQWAWEHARGQLLYGEWLRRRRANTTARPHLTAAAAAFDRLGAAQWARRARGELRSTGVAVSAPEPGKTAAITPRELRIAELAAGGLSNKEIGRRLNISSHTAASHLYRVFPKLGITSRAALRDALRQAEDRAWPRNGRQAPPGRVPTAPSA</sequence>
<feature type="domain" description="HTH luxR-type" evidence="4">
    <location>
        <begin position="820"/>
        <end position="885"/>
    </location>
</feature>
<keyword evidence="1" id="KW-0547">Nucleotide-binding</keyword>
<protein>
    <submittedName>
        <fullName evidence="5">LuxR family transcriptional regulator</fullName>
    </submittedName>
</protein>